<dbReference type="AlphaFoldDB" id="A0A6A6DXP1"/>
<gene>
    <name evidence="1" type="ORF">K469DRAFT_751705</name>
</gene>
<sequence>MASSTFTPRVASNPDQPFILRLKLEVFGEYYKTYCIWAYPKLRKPHTEIYIRTTPALVSYVLGDDWETRLGTDSHIYDDKTTWTEADEIALAMRILKAGGAVLDLSDAHPEAHYEALDREWLCFEKQRECIFGWPDTGGVWVLHLMAPTITGDSEADIEAIEDMMDLVAVGKESAEALRAMTEGPLDLKDLMKAESMTEYCAKSKELGAKFYRNPADSMEVEKYGLLDTNQLTRPWN</sequence>
<accession>A0A6A6DXP1</accession>
<organism evidence="1 2">
    <name type="scientific">Zopfia rhizophila CBS 207.26</name>
    <dbReference type="NCBI Taxonomy" id="1314779"/>
    <lineage>
        <taxon>Eukaryota</taxon>
        <taxon>Fungi</taxon>
        <taxon>Dikarya</taxon>
        <taxon>Ascomycota</taxon>
        <taxon>Pezizomycotina</taxon>
        <taxon>Dothideomycetes</taxon>
        <taxon>Dothideomycetes incertae sedis</taxon>
        <taxon>Zopfiaceae</taxon>
        <taxon>Zopfia</taxon>
    </lineage>
</organism>
<name>A0A6A6DXP1_9PEZI</name>
<proteinExistence type="predicted"/>
<dbReference type="Proteomes" id="UP000800200">
    <property type="component" value="Unassembled WGS sequence"/>
</dbReference>
<dbReference type="EMBL" id="ML994644">
    <property type="protein sequence ID" value="KAF2183122.1"/>
    <property type="molecule type" value="Genomic_DNA"/>
</dbReference>
<evidence type="ECO:0000313" key="2">
    <source>
        <dbReference type="Proteomes" id="UP000800200"/>
    </source>
</evidence>
<protein>
    <submittedName>
        <fullName evidence="1">Uncharacterized protein</fullName>
    </submittedName>
</protein>
<evidence type="ECO:0000313" key="1">
    <source>
        <dbReference type="EMBL" id="KAF2183122.1"/>
    </source>
</evidence>
<reference evidence="1" key="1">
    <citation type="journal article" date="2020" name="Stud. Mycol.">
        <title>101 Dothideomycetes genomes: a test case for predicting lifestyles and emergence of pathogens.</title>
        <authorList>
            <person name="Haridas S."/>
            <person name="Albert R."/>
            <person name="Binder M."/>
            <person name="Bloem J."/>
            <person name="Labutti K."/>
            <person name="Salamov A."/>
            <person name="Andreopoulos B."/>
            <person name="Baker S."/>
            <person name="Barry K."/>
            <person name="Bills G."/>
            <person name="Bluhm B."/>
            <person name="Cannon C."/>
            <person name="Castanera R."/>
            <person name="Culley D."/>
            <person name="Daum C."/>
            <person name="Ezra D."/>
            <person name="Gonzalez J."/>
            <person name="Henrissat B."/>
            <person name="Kuo A."/>
            <person name="Liang C."/>
            <person name="Lipzen A."/>
            <person name="Lutzoni F."/>
            <person name="Magnuson J."/>
            <person name="Mondo S."/>
            <person name="Nolan M."/>
            <person name="Ohm R."/>
            <person name="Pangilinan J."/>
            <person name="Park H.-J."/>
            <person name="Ramirez L."/>
            <person name="Alfaro M."/>
            <person name="Sun H."/>
            <person name="Tritt A."/>
            <person name="Yoshinaga Y."/>
            <person name="Zwiers L.-H."/>
            <person name="Turgeon B."/>
            <person name="Goodwin S."/>
            <person name="Spatafora J."/>
            <person name="Crous P."/>
            <person name="Grigoriev I."/>
        </authorList>
    </citation>
    <scope>NUCLEOTIDE SEQUENCE</scope>
    <source>
        <strain evidence="1">CBS 207.26</strain>
    </source>
</reference>
<dbReference type="OrthoDB" id="3794999at2759"/>
<keyword evidence="2" id="KW-1185">Reference proteome</keyword>